<gene>
    <name evidence="1" type="ORF">GPM918_LOCUS43562</name>
    <name evidence="2" type="ORF">SRO942_LOCUS45085</name>
</gene>
<proteinExistence type="predicted"/>
<evidence type="ECO:0000313" key="1">
    <source>
        <dbReference type="EMBL" id="CAF1618261.1"/>
    </source>
</evidence>
<dbReference type="AlphaFoldDB" id="A0A816C864"/>
<name>A0A816C864_9BILA</name>
<sequence length="89" mass="10293">MNGCFFHYAQSLWRKLQQIGMSRYFLPRNANSNNNNISDAERKKTDDWFLGVIGLALTPADIVESTWTDIIDLYIPDDVNATEFNDYLV</sequence>
<dbReference type="EMBL" id="CAJOBC010106984">
    <property type="protein sequence ID" value="CAF4506374.1"/>
    <property type="molecule type" value="Genomic_DNA"/>
</dbReference>
<dbReference type="EMBL" id="CAJNOQ010039943">
    <property type="protein sequence ID" value="CAF1618261.1"/>
    <property type="molecule type" value="Genomic_DNA"/>
</dbReference>
<evidence type="ECO:0000313" key="3">
    <source>
        <dbReference type="Proteomes" id="UP000663829"/>
    </source>
</evidence>
<reference evidence="1" key="1">
    <citation type="submission" date="2021-02" db="EMBL/GenBank/DDBJ databases">
        <authorList>
            <person name="Nowell W R."/>
        </authorList>
    </citation>
    <scope>NUCLEOTIDE SEQUENCE</scope>
</reference>
<comment type="caution">
    <text evidence="1">The sequence shown here is derived from an EMBL/GenBank/DDBJ whole genome shotgun (WGS) entry which is preliminary data.</text>
</comment>
<dbReference type="Proteomes" id="UP000681722">
    <property type="component" value="Unassembled WGS sequence"/>
</dbReference>
<evidence type="ECO:0000313" key="2">
    <source>
        <dbReference type="EMBL" id="CAF4506374.1"/>
    </source>
</evidence>
<organism evidence="1 3">
    <name type="scientific">Didymodactylos carnosus</name>
    <dbReference type="NCBI Taxonomy" id="1234261"/>
    <lineage>
        <taxon>Eukaryota</taxon>
        <taxon>Metazoa</taxon>
        <taxon>Spiralia</taxon>
        <taxon>Gnathifera</taxon>
        <taxon>Rotifera</taxon>
        <taxon>Eurotatoria</taxon>
        <taxon>Bdelloidea</taxon>
        <taxon>Philodinida</taxon>
        <taxon>Philodinidae</taxon>
        <taxon>Didymodactylos</taxon>
    </lineage>
</organism>
<keyword evidence="3" id="KW-1185">Reference proteome</keyword>
<accession>A0A816C864</accession>
<protein>
    <submittedName>
        <fullName evidence="1">Uncharacterized protein</fullName>
    </submittedName>
</protein>
<dbReference type="Proteomes" id="UP000663829">
    <property type="component" value="Unassembled WGS sequence"/>
</dbReference>